<dbReference type="GO" id="GO:0046872">
    <property type="term" value="F:metal ion binding"/>
    <property type="evidence" value="ECO:0007669"/>
    <property type="project" value="UniProtKB-KW"/>
</dbReference>
<evidence type="ECO:0000256" key="2">
    <source>
        <dbReference type="ARBA" id="ARBA00011738"/>
    </source>
</evidence>
<dbReference type="RefSeq" id="WP_073045414.1">
    <property type="nucleotide sequence ID" value="NZ_FQZL01000004.1"/>
</dbReference>
<keyword evidence="8" id="KW-1185">Reference proteome</keyword>
<dbReference type="GO" id="GO:0005737">
    <property type="term" value="C:cytoplasm"/>
    <property type="evidence" value="ECO:0007669"/>
    <property type="project" value="UniProtKB-SubCell"/>
</dbReference>
<keyword evidence="3" id="KW-0963">Cytoplasm</keyword>
<evidence type="ECO:0000256" key="4">
    <source>
        <dbReference type="ARBA" id="ARBA00022723"/>
    </source>
</evidence>
<sequence>MKADKKRIMRYLKTSKGQIEGIMRMVDEDRYCVDISTQVLAVQAILKKANHEILKAHIDGCIKTAFKNEDKEEEKIDEVMKILDKYYNI</sequence>
<gene>
    <name evidence="7" type="ORF">SAMN02745751_00068</name>
</gene>
<reference evidence="7 8" key="1">
    <citation type="submission" date="2016-11" db="EMBL/GenBank/DDBJ databases">
        <authorList>
            <person name="Jaros S."/>
            <person name="Januszkiewicz K."/>
            <person name="Wedrychowicz H."/>
        </authorList>
    </citation>
    <scope>NUCLEOTIDE SEQUENCE [LARGE SCALE GENOMIC DNA]</scope>
    <source>
        <strain evidence="7 8">DSM 17477</strain>
    </source>
</reference>
<protein>
    <recommendedName>
        <fullName evidence="5">Copper-sensing transcriptional repressor CsoR</fullName>
    </recommendedName>
    <alternativeName>
        <fullName evidence="6">Copper-sensitive operon repressor</fullName>
    </alternativeName>
</protein>
<evidence type="ECO:0000256" key="1">
    <source>
        <dbReference type="ARBA" id="ARBA00004496"/>
    </source>
</evidence>
<dbReference type="PANTHER" id="PTHR33677:SF4">
    <property type="entry name" value="COPPER-SENSING TRANSCRIPTIONAL REPRESSOR CSOR"/>
    <property type="match status" value="1"/>
</dbReference>
<dbReference type="Proteomes" id="UP000184052">
    <property type="component" value="Unassembled WGS sequence"/>
</dbReference>
<dbReference type="InterPro" id="IPR038390">
    <property type="entry name" value="Metal_Tscrpt_repr_sf"/>
</dbReference>
<name>A0A1M6AC37_9FIRM</name>
<dbReference type="GO" id="GO:0003677">
    <property type="term" value="F:DNA binding"/>
    <property type="evidence" value="ECO:0007669"/>
    <property type="project" value="UniProtKB-KW"/>
</dbReference>
<comment type="subcellular location">
    <subcellularLocation>
        <location evidence="1">Cytoplasm</location>
    </subcellularLocation>
</comment>
<dbReference type="Pfam" id="PF02583">
    <property type="entry name" value="Trns_repr_metal"/>
    <property type="match status" value="1"/>
</dbReference>
<evidence type="ECO:0000256" key="5">
    <source>
        <dbReference type="ARBA" id="ARBA00039938"/>
    </source>
</evidence>
<dbReference type="EMBL" id="FQZL01000004">
    <property type="protein sequence ID" value="SHI34062.1"/>
    <property type="molecule type" value="Genomic_DNA"/>
</dbReference>
<dbReference type="GO" id="GO:0045892">
    <property type="term" value="P:negative regulation of DNA-templated transcription"/>
    <property type="evidence" value="ECO:0007669"/>
    <property type="project" value="UniProtKB-ARBA"/>
</dbReference>
<evidence type="ECO:0000256" key="6">
    <source>
        <dbReference type="ARBA" id="ARBA00041544"/>
    </source>
</evidence>
<dbReference type="Gene3D" id="1.20.58.1000">
    <property type="entry name" value="Metal-sensitive repressor, helix protomer"/>
    <property type="match status" value="1"/>
</dbReference>
<comment type="subunit">
    <text evidence="2">Homodimer.</text>
</comment>
<keyword evidence="4" id="KW-0479">Metal-binding</keyword>
<dbReference type="AlphaFoldDB" id="A0A1M6AC37"/>
<accession>A0A1M6AC37</accession>
<evidence type="ECO:0000313" key="8">
    <source>
        <dbReference type="Proteomes" id="UP000184052"/>
    </source>
</evidence>
<dbReference type="STRING" id="1121476.SAMN02745751_00068"/>
<dbReference type="InterPro" id="IPR003735">
    <property type="entry name" value="Metal_Tscrpt_repr"/>
</dbReference>
<evidence type="ECO:0000313" key="7">
    <source>
        <dbReference type="EMBL" id="SHI34062.1"/>
    </source>
</evidence>
<proteinExistence type="predicted"/>
<dbReference type="PANTHER" id="PTHR33677">
    <property type="entry name" value="TRANSCRIPTIONAL REPRESSOR FRMR-RELATED"/>
    <property type="match status" value="1"/>
</dbReference>
<evidence type="ECO:0000256" key="3">
    <source>
        <dbReference type="ARBA" id="ARBA00022490"/>
    </source>
</evidence>
<dbReference type="OrthoDB" id="9811244at2"/>
<keyword evidence="7" id="KW-0238">DNA-binding</keyword>
<organism evidence="7 8">
    <name type="scientific">Dethiosulfatibacter aminovorans DSM 17477</name>
    <dbReference type="NCBI Taxonomy" id="1121476"/>
    <lineage>
        <taxon>Bacteria</taxon>
        <taxon>Bacillati</taxon>
        <taxon>Bacillota</taxon>
        <taxon>Tissierellia</taxon>
        <taxon>Dethiosulfatibacter</taxon>
    </lineage>
</organism>